<name>A0A4Y7T582_COPMI</name>
<comment type="caution">
    <text evidence="3">The sequence shown here is derived from an EMBL/GenBank/DDBJ whole genome shotgun (WGS) entry which is preliminary data.</text>
</comment>
<feature type="compositionally biased region" description="Basic and acidic residues" evidence="1">
    <location>
        <begin position="16"/>
        <end position="31"/>
    </location>
</feature>
<feature type="domain" description="CHAT" evidence="2">
    <location>
        <begin position="907"/>
        <end position="1202"/>
    </location>
</feature>
<dbReference type="Pfam" id="PF12770">
    <property type="entry name" value="CHAT"/>
    <property type="match status" value="1"/>
</dbReference>
<dbReference type="AlphaFoldDB" id="A0A4Y7T582"/>
<evidence type="ECO:0000313" key="4">
    <source>
        <dbReference type="Proteomes" id="UP000298030"/>
    </source>
</evidence>
<accession>A0A4Y7T582</accession>
<organism evidence="3 4">
    <name type="scientific">Coprinellus micaceus</name>
    <name type="common">Glistening ink-cap mushroom</name>
    <name type="synonym">Coprinus micaceus</name>
    <dbReference type="NCBI Taxonomy" id="71717"/>
    <lineage>
        <taxon>Eukaryota</taxon>
        <taxon>Fungi</taxon>
        <taxon>Dikarya</taxon>
        <taxon>Basidiomycota</taxon>
        <taxon>Agaricomycotina</taxon>
        <taxon>Agaricomycetes</taxon>
        <taxon>Agaricomycetidae</taxon>
        <taxon>Agaricales</taxon>
        <taxon>Agaricineae</taxon>
        <taxon>Psathyrellaceae</taxon>
        <taxon>Coprinellus</taxon>
    </lineage>
</organism>
<dbReference type="InterPro" id="IPR011990">
    <property type="entry name" value="TPR-like_helical_dom_sf"/>
</dbReference>
<dbReference type="EMBL" id="QPFP01000030">
    <property type="protein sequence ID" value="TEB28752.1"/>
    <property type="molecule type" value="Genomic_DNA"/>
</dbReference>
<evidence type="ECO:0000313" key="3">
    <source>
        <dbReference type="EMBL" id="TEB28752.1"/>
    </source>
</evidence>
<feature type="region of interest" description="Disordered" evidence="1">
    <location>
        <begin position="1"/>
        <end position="41"/>
    </location>
</feature>
<reference evidence="3 4" key="1">
    <citation type="journal article" date="2019" name="Nat. Ecol. Evol.">
        <title>Megaphylogeny resolves global patterns of mushroom evolution.</title>
        <authorList>
            <person name="Varga T."/>
            <person name="Krizsan K."/>
            <person name="Foldi C."/>
            <person name="Dima B."/>
            <person name="Sanchez-Garcia M."/>
            <person name="Sanchez-Ramirez S."/>
            <person name="Szollosi G.J."/>
            <person name="Szarkandi J.G."/>
            <person name="Papp V."/>
            <person name="Albert L."/>
            <person name="Andreopoulos W."/>
            <person name="Angelini C."/>
            <person name="Antonin V."/>
            <person name="Barry K.W."/>
            <person name="Bougher N.L."/>
            <person name="Buchanan P."/>
            <person name="Buyck B."/>
            <person name="Bense V."/>
            <person name="Catcheside P."/>
            <person name="Chovatia M."/>
            <person name="Cooper J."/>
            <person name="Damon W."/>
            <person name="Desjardin D."/>
            <person name="Finy P."/>
            <person name="Geml J."/>
            <person name="Haridas S."/>
            <person name="Hughes K."/>
            <person name="Justo A."/>
            <person name="Karasinski D."/>
            <person name="Kautmanova I."/>
            <person name="Kiss B."/>
            <person name="Kocsube S."/>
            <person name="Kotiranta H."/>
            <person name="LaButti K.M."/>
            <person name="Lechner B.E."/>
            <person name="Liimatainen K."/>
            <person name="Lipzen A."/>
            <person name="Lukacs Z."/>
            <person name="Mihaltcheva S."/>
            <person name="Morgado L.N."/>
            <person name="Niskanen T."/>
            <person name="Noordeloos M.E."/>
            <person name="Ohm R.A."/>
            <person name="Ortiz-Santana B."/>
            <person name="Ovrebo C."/>
            <person name="Racz N."/>
            <person name="Riley R."/>
            <person name="Savchenko A."/>
            <person name="Shiryaev A."/>
            <person name="Soop K."/>
            <person name="Spirin V."/>
            <person name="Szebenyi C."/>
            <person name="Tomsovsky M."/>
            <person name="Tulloss R.E."/>
            <person name="Uehling J."/>
            <person name="Grigoriev I.V."/>
            <person name="Vagvolgyi C."/>
            <person name="Papp T."/>
            <person name="Martin F.M."/>
            <person name="Miettinen O."/>
            <person name="Hibbett D.S."/>
            <person name="Nagy L.G."/>
        </authorList>
    </citation>
    <scope>NUCLEOTIDE SEQUENCE [LARGE SCALE GENOMIC DNA]</scope>
    <source>
        <strain evidence="3 4">FP101781</strain>
    </source>
</reference>
<dbReference type="PANTHER" id="PTHR19959">
    <property type="entry name" value="KINESIN LIGHT CHAIN"/>
    <property type="match status" value="1"/>
</dbReference>
<sequence>MDALERSRSPAPDADGEAKCDPTETEAKHVPSEGQDVMEGGKSGAVLGVCAHDSSLGLPHGTDKVSCAVGVEHGESTSSDQPNNIGPVEGSSTEEKCKAFGAQHHAVVSSEIVGTPSDVARPPVDVECVWSLLALASSSYRKFRSTGAPDDISEAIEAVKQAVEITPLDNESLPHMLGNLGSYLQMRFRRTGVLADMAESISVLEKAVDITSTSTPYNLLNNLANAYQAQYQCTSDLSSLKMSTTIQKRAVNLLPDDHPHLLTLLSNLGRTVHSLSQHTGDQSDLAEAISIHSRVVRLTPEGHPQLPSRLNDLGVTFHSRFRYAGSLSDLTQAISLQRKSVDLSPETDESLPVYLSALAYSLHSLFERTGSLSDITEAILLQGKAVSLTPEVDTTMPTQLNHFAGFLQARFERTGTLSDLQEAITLVRKSLRLCHKGDTGRPGLLNNLGNYLLHLSVRMSDPPSLVEAISLQRQALELTPDGHPDRPSRLNNLGGSLRHQFERTGVLPDLTEAISIQNQAVDSTSGGHPDLPMWLTNLGNSYSRLFEKTADLEALKAGLEAQKRALESVPKGHAILPYPLYEFAQLSYKYFRFKDLPKYLDAAIENFAAAATSVSGSPQPKITAAKRWARTLNQHHPQSVEVITAFETMIGLLALVAGLEHTVQHRFAMLEEHPGLILEAAATMFRLELVEKALEWLEQGRCLVWGQQHQLRTPLDELWIHDPSLADKVMDVSRQLEHAGSSSRASKVGVPISERISLEEEAGNHVRLATEWEHLLATVRATPGFERFLQPPTLSALVQHLPVSGPVVIINIHDSRCDAIAILAGSDEPVHIPLPHFSSDKARKYRRDLRTRLSSRKLRMQGEDEAIMSGVTEIEDDADPQELEMGNDGPDRAGGLYSRRWDGVRGVLRGLWVQVVKPILQALAISKADASSSDMLPRIWWCPTGPLSFLPLHAAGEYNYPDPESVLDYVVSSYTPTISSLGHRIKNDTPIDPAVAGLLLTCQPRAPGAAEIPGTVEEVNSIYTQAVENGCKAMKLEGDAVSPEGFLKHLEEFSCIHLACHGSQDAGDPLQSRFIFHRGRLSLGDISQRNLSNADLAFLSACETSTGQETLSDEAVHLAAGMLAAGYRRVVATMWAIGDTHAPQVASDFYKYLRDHREEGSGTPISGRLSAYALHHAIQQLRESIGSSDGSLLAWVPYVHYGY</sequence>
<evidence type="ECO:0000259" key="2">
    <source>
        <dbReference type="Pfam" id="PF12770"/>
    </source>
</evidence>
<dbReference type="OrthoDB" id="9991317at2759"/>
<dbReference type="PANTHER" id="PTHR19959:SF119">
    <property type="entry name" value="FUNGAL LIPASE-LIKE DOMAIN-CONTAINING PROTEIN"/>
    <property type="match status" value="1"/>
</dbReference>
<feature type="region of interest" description="Disordered" evidence="1">
    <location>
        <begin position="73"/>
        <end position="92"/>
    </location>
</feature>
<protein>
    <recommendedName>
        <fullName evidence="2">CHAT domain-containing protein</fullName>
    </recommendedName>
</protein>
<evidence type="ECO:0000256" key="1">
    <source>
        <dbReference type="SAM" id="MobiDB-lite"/>
    </source>
</evidence>
<dbReference type="STRING" id="71717.A0A4Y7T582"/>
<dbReference type="Gene3D" id="1.25.40.10">
    <property type="entry name" value="Tetratricopeptide repeat domain"/>
    <property type="match status" value="2"/>
</dbReference>
<proteinExistence type="predicted"/>
<gene>
    <name evidence="3" type="ORF">FA13DRAFT_1735277</name>
</gene>
<dbReference type="Proteomes" id="UP000298030">
    <property type="component" value="Unassembled WGS sequence"/>
</dbReference>
<dbReference type="SUPFAM" id="SSF48452">
    <property type="entry name" value="TPR-like"/>
    <property type="match status" value="3"/>
</dbReference>
<dbReference type="Pfam" id="PF13374">
    <property type="entry name" value="TPR_10"/>
    <property type="match status" value="1"/>
</dbReference>
<dbReference type="InterPro" id="IPR024983">
    <property type="entry name" value="CHAT_dom"/>
</dbReference>
<keyword evidence="4" id="KW-1185">Reference proteome</keyword>